<gene>
    <name evidence="4" type="ORF">RF55_12935</name>
</gene>
<feature type="region of interest" description="Disordered" evidence="2">
    <location>
        <begin position="202"/>
        <end position="235"/>
    </location>
</feature>
<organism evidence="4 5">
    <name type="scientific">Lasius niger</name>
    <name type="common">Black garden ant</name>
    <dbReference type="NCBI Taxonomy" id="67767"/>
    <lineage>
        <taxon>Eukaryota</taxon>
        <taxon>Metazoa</taxon>
        <taxon>Ecdysozoa</taxon>
        <taxon>Arthropoda</taxon>
        <taxon>Hexapoda</taxon>
        <taxon>Insecta</taxon>
        <taxon>Pterygota</taxon>
        <taxon>Neoptera</taxon>
        <taxon>Endopterygota</taxon>
        <taxon>Hymenoptera</taxon>
        <taxon>Apocrita</taxon>
        <taxon>Aculeata</taxon>
        <taxon>Formicoidea</taxon>
        <taxon>Formicidae</taxon>
        <taxon>Formicinae</taxon>
        <taxon>Lasius</taxon>
        <taxon>Lasius</taxon>
    </lineage>
</organism>
<dbReference type="OrthoDB" id="7553662at2759"/>
<reference evidence="4 5" key="1">
    <citation type="submission" date="2015-04" db="EMBL/GenBank/DDBJ databases">
        <title>Lasius niger genome sequencing.</title>
        <authorList>
            <person name="Konorov E.A."/>
            <person name="Nikitin M.A."/>
            <person name="Kirill M.V."/>
            <person name="Chang P."/>
        </authorList>
    </citation>
    <scope>NUCLEOTIDE SEQUENCE [LARGE SCALE GENOMIC DNA]</scope>
    <source>
        <tissue evidence="4">Whole</tissue>
    </source>
</reference>
<evidence type="ECO:0000313" key="4">
    <source>
        <dbReference type="EMBL" id="KMQ87703.1"/>
    </source>
</evidence>
<dbReference type="PANTHER" id="PTHR31307:SF4">
    <property type="entry name" value="TRIHELIX TRANSCRIPTION FACTOR ASIL2"/>
    <property type="match status" value="1"/>
</dbReference>
<dbReference type="PaxDb" id="67767-A0A0J7KBE3"/>
<accession>A0A0J7KBE3</accession>
<proteinExistence type="predicted"/>
<keyword evidence="5" id="KW-1185">Reference proteome</keyword>
<protein>
    <submittedName>
        <fullName evidence="4">Trihelix transcription factor gtl1-like protein</fullName>
    </submittedName>
</protein>
<dbReference type="InterPro" id="IPR044823">
    <property type="entry name" value="ASIL1/2-like"/>
</dbReference>
<dbReference type="EMBL" id="LBMM01010046">
    <property type="protein sequence ID" value="KMQ87703.1"/>
    <property type="molecule type" value="Genomic_DNA"/>
</dbReference>
<feature type="domain" description="Myb/SANT-like DNA-binding" evidence="3">
    <location>
        <begin position="102"/>
        <end position="191"/>
    </location>
</feature>
<dbReference type="Gene3D" id="1.10.10.60">
    <property type="entry name" value="Homeodomain-like"/>
    <property type="match status" value="1"/>
</dbReference>
<dbReference type="Pfam" id="PF13837">
    <property type="entry name" value="Myb_DNA-bind_4"/>
    <property type="match status" value="1"/>
</dbReference>
<keyword evidence="1" id="KW-0175">Coiled coil</keyword>
<dbReference type="Proteomes" id="UP000036403">
    <property type="component" value="Unassembled WGS sequence"/>
</dbReference>
<dbReference type="PANTHER" id="PTHR31307">
    <property type="entry name" value="TRIHELIX TRANSCRIPTION FACTOR ASIL2"/>
    <property type="match status" value="1"/>
</dbReference>
<evidence type="ECO:0000256" key="1">
    <source>
        <dbReference type="SAM" id="Coils"/>
    </source>
</evidence>
<evidence type="ECO:0000313" key="5">
    <source>
        <dbReference type="Proteomes" id="UP000036403"/>
    </source>
</evidence>
<evidence type="ECO:0000259" key="3">
    <source>
        <dbReference type="Pfam" id="PF13837"/>
    </source>
</evidence>
<evidence type="ECO:0000256" key="2">
    <source>
        <dbReference type="SAM" id="MobiDB-lite"/>
    </source>
</evidence>
<dbReference type="InterPro" id="IPR044822">
    <property type="entry name" value="Myb_DNA-bind_4"/>
</dbReference>
<dbReference type="AlphaFoldDB" id="A0A0J7KBE3"/>
<sequence>MSESILQEVLIENAGQYITLYLTPADAARVTTDKAFALRLLNKYGRQRIAENHRIANDAMPVKDVVSPASLVVSELKSSPANSSVQENVEDSIIESDKTSFMWPSKYVYLFMQKYEERMNEFSSDIKRHSKIWESIASDMNKVDPMVAVSGTQCQSKMNSLKKMYRKVIDHNNISGNDRKSWHYFERMDELFGKSGWANPKSLASDAGPSSPATSTDENKNNEEPATKKLKSEKVLDEFMKQIKQDRQEREKKREERKLAVLQELKNEKQNQHKEKMDVMKKFCEAIAGKKLF</sequence>
<comment type="caution">
    <text evidence="4">The sequence shown here is derived from an EMBL/GenBank/DDBJ whole genome shotgun (WGS) entry which is preliminary data.</text>
</comment>
<name>A0A0J7KBE3_LASNI</name>
<feature type="compositionally biased region" description="Basic and acidic residues" evidence="2">
    <location>
        <begin position="217"/>
        <end position="235"/>
    </location>
</feature>
<feature type="coiled-coil region" evidence="1">
    <location>
        <begin position="236"/>
        <end position="282"/>
    </location>
</feature>